<evidence type="ECO:0000256" key="1">
    <source>
        <dbReference type="SAM" id="MobiDB-lite"/>
    </source>
</evidence>
<dbReference type="AlphaFoldDB" id="A0A2V4UAB2"/>
<organism evidence="2 3">
    <name type="scientific">Paraburkholderia silvatlantica</name>
    <dbReference type="NCBI Taxonomy" id="321895"/>
    <lineage>
        <taxon>Bacteria</taxon>
        <taxon>Pseudomonadati</taxon>
        <taxon>Pseudomonadota</taxon>
        <taxon>Betaproteobacteria</taxon>
        <taxon>Burkholderiales</taxon>
        <taxon>Burkholderiaceae</taxon>
        <taxon>Paraburkholderia</taxon>
    </lineage>
</organism>
<dbReference type="InterPro" id="IPR021551">
    <property type="entry name" value="DUF3005"/>
</dbReference>
<sequence length="152" mass="16448">MNRPDDMQTANAGDVSASPSRPRSAELHNDRTHDSSVDTDGKNREAARLAGEGCIGPDEVTTSNATLVNSVAEANDGLAGFDSRKGVHRLPIALESGYEIVDLGMSAPEEPDDVDWQRNAAREAGARRSPGRLHFALNHLRPTRVIELQRKP</sequence>
<accession>A0A2V4UAB2</accession>
<dbReference type="RefSeq" id="WP_110854070.1">
    <property type="nucleotide sequence ID" value="NZ_QJSQ01000001.1"/>
</dbReference>
<evidence type="ECO:0000313" key="3">
    <source>
        <dbReference type="Proteomes" id="UP000247772"/>
    </source>
</evidence>
<evidence type="ECO:0008006" key="4">
    <source>
        <dbReference type="Google" id="ProtNLM"/>
    </source>
</evidence>
<dbReference type="OrthoDB" id="9017565at2"/>
<dbReference type="Proteomes" id="UP000247772">
    <property type="component" value="Unassembled WGS sequence"/>
</dbReference>
<evidence type="ECO:0000313" key="2">
    <source>
        <dbReference type="EMBL" id="PYE27834.1"/>
    </source>
</evidence>
<protein>
    <recommendedName>
        <fullName evidence="4">DUF3005 family protein</fullName>
    </recommendedName>
</protein>
<proteinExistence type="predicted"/>
<comment type="caution">
    <text evidence="2">The sequence shown here is derived from an EMBL/GenBank/DDBJ whole genome shotgun (WGS) entry which is preliminary data.</text>
</comment>
<reference evidence="2 3" key="1">
    <citation type="submission" date="2018-06" db="EMBL/GenBank/DDBJ databases">
        <title>Genomic Encyclopedia of Type Strains, Phase IV (KMG-V): Genome sequencing to study the core and pangenomes of soil and plant-associated prokaryotes.</title>
        <authorList>
            <person name="Whitman W."/>
        </authorList>
    </citation>
    <scope>NUCLEOTIDE SEQUENCE [LARGE SCALE GENOMIC DNA]</scope>
    <source>
        <strain evidence="2 3">SRCL-318</strain>
    </source>
</reference>
<gene>
    <name evidence="2" type="ORF">C7410_101166</name>
</gene>
<feature type="compositionally biased region" description="Basic and acidic residues" evidence="1">
    <location>
        <begin position="23"/>
        <end position="45"/>
    </location>
</feature>
<name>A0A2V4UAB2_9BURK</name>
<feature type="region of interest" description="Disordered" evidence="1">
    <location>
        <begin position="1"/>
        <end position="45"/>
    </location>
</feature>
<dbReference type="Pfam" id="PF11448">
    <property type="entry name" value="DUF3005"/>
    <property type="match status" value="1"/>
</dbReference>
<dbReference type="EMBL" id="QJSQ01000001">
    <property type="protein sequence ID" value="PYE27834.1"/>
    <property type="molecule type" value="Genomic_DNA"/>
</dbReference>